<dbReference type="AlphaFoldDB" id="A0A1E3VS06"/>
<organism evidence="4 5">
    <name type="scientific">Methyloceanibacter superfactus</name>
    <dbReference type="NCBI Taxonomy" id="1774969"/>
    <lineage>
        <taxon>Bacteria</taxon>
        <taxon>Pseudomonadati</taxon>
        <taxon>Pseudomonadota</taxon>
        <taxon>Alphaproteobacteria</taxon>
        <taxon>Hyphomicrobiales</taxon>
        <taxon>Hyphomicrobiaceae</taxon>
        <taxon>Methyloceanibacter</taxon>
    </lineage>
</organism>
<dbReference type="PANTHER" id="PTHR44591">
    <property type="entry name" value="STRESS RESPONSE REGULATOR PROTEIN 1"/>
    <property type="match status" value="1"/>
</dbReference>
<keyword evidence="1 2" id="KW-0597">Phosphoprotein</keyword>
<dbReference type="SMART" id="SM00448">
    <property type="entry name" value="REC"/>
    <property type="match status" value="1"/>
</dbReference>
<sequence>MRQGGAIPWLGSADEDGIGADFAALLKWQSSDQFVRAISVPRILVVDDEPLISMLVEGWLAELGCEVVGPARSLQDGLALAASDGLDGAILDLRLGDEDSYPLANALRAKGVPFAFATGDGDLGEESGFETAILLAKPFDFEGVKSVVDRLLGQPPAA</sequence>
<dbReference type="InterPro" id="IPR050595">
    <property type="entry name" value="Bact_response_regulator"/>
</dbReference>
<dbReference type="GO" id="GO:0000160">
    <property type="term" value="P:phosphorelay signal transduction system"/>
    <property type="evidence" value="ECO:0007669"/>
    <property type="project" value="InterPro"/>
</dbReference>
<dbReference type="InterPro" id="IPR011006">
    <property type="entry name" value="CheY-like_superfamily"/>
</dbReference>
<evidence type="ECO:0000313" key="5">
    <source>
        <dbReference type="Proteomes" id="UP000094472"/>
    </source>
</evidence>
<reference evidence="4 5" key="1">
    <citation type="journal article" date="2016" name="Environ. Microbiol.">
        <title>New Methyloceanibacter diversity from North Sea sediments includes methanotroph containing solely the soluble methane monooxygenase.</title>
        <authorList>
            <person name="Vekeman B."/>
            <person name="Kerckhof F.M."/>
            <person name="Cremers G."/>
            <person name="de Vos P."/>
            <person name="Vandamme P."/>
            <person name="Boon N."/>
            <person name="Op den Camp H.J."/>
            <person name="Heylen K."/>
        </authorList>
    </citation>
    <scope>NUCLEOTIDE SEQUENCE [LARGE SCALE GENOMIC DNA]</scope>
    <source>
        <strain evidence="4 5">R-67175</strain>
    </source>
</reference>
<feature type="modified residue" description="4-aspartylphosphate" evidence="2">
    <location>
        <position position="92"/>
    </location>
</feature>
<feature type="domain" description="Response regulatory" evidence="3">
    <location>
        <begin position="42"/>
        <end position="152"/>
    </location>
</feature>
<evidence type="ECO:0000313" key="4">
    <source>
        <dbReference type="EMBL" id="ODR96061.1"/>
    </source>
</evidence>
<accession>A0A1E3VS06</accession>
<comment type="caution">
    <text evidence="4">The sequence shown here is derived from an EMBL/GenBank/DDBJ whole genome shotgun (WGS) entry which is preliminary data.</text>
</comment>
<dbReference type="PROSITE" id="PS50110">
    <property type="entry name" value="RESPONSE_REGULATORY"/>
    <property type="match status" value="1"/>
</dbReference>
<evidence type="ECO:0000256" key="2">
    <source>
        <dbReference type="PROSITE-ProRule" id="PRU00169"/>
    </source>
</evidence>
<dbReference type="Pfam" id="PF00072">
    <property type="entry name" value="Response_reg"/>
    <property type="match status" value="1"/>
</dbReference>
<name>A0A1E3VS06_9HYPH</name>
<dbReference type="InterPro" id="IPR001789">
    <property type="entry name" value="Sig_transdc_resp-reg_receiver"/>
</dbReference>
<dbReference type="PANTHER" id="PTHR44591:SF24">
    <property type="entry name" value="PROTEIN-GLUTAMATE METHYLESTERASE_PROTEIN-GLUTAMINE GLUTAMINASE 1"/>
    <property type="match status" value="1"/>
</dbReference>
<keyword evidence="5" id="KW-1185">Reference proteome</keyword>
<proteinExistence type="predicted"/>
<dbReference type="SUPFAM" id="SSF52172">
    <property type="entry name" value="CheY-like"/>
    <property type="match status" value="1"/>
</dbReference>
<dbReference type="STRING" id="1774969.AUC69_02260"/>
<dbReference type="EMBL" id="LPWF01000033">
    <property type="protein sequence ID" value="ODR96061.1"/>
    <property type="molecule type" value="Genomic_DNA"/>
</dbReference>
<evidence type="ECO:0000256" key="1">
    <source>
        <dbReference type="ARBA" id="ARBA00022553"/>
    </source>
</evidence>
<dbReference type="Gene3D" id="3.40.50.2300">
    <property type="match status" value="1"/>
</dbReference>
<protein>
    <recommendedName>
        <fullName evidence="3">Response regulatory domain-containing protein</fullName>
    </recommendedName>
</protein>
<evidence type="ECO:0000259" key="3">
    <source>
        <dbReference type="PROSITE" id="PS50110"/>
    </source>
</evidence>
<gene>
    <name evidence="4" type="ORF">AUC69_02260</name>
</gene>
<dbReference type="Proteomes" id="UP000094472">
    <property type="component" value="Unassembled WGS sequence"/>
</dbReference>